<reference evidence="2" key="1">
    <citation type="submission" date="2014-02" db="EMBL/GenBank/DDBJ databases">
        <title>The Genome Sequence of Trichophyton rubrum (morphotype fischeri) CBS 288.86.</title>
        <authorList>
            <consortium name="The Broad Institute Genomics Platform"/>
            <person name="Cuomo C.A."/>
            <person name="White T.C."/>
            <person name="Graser Y."/>
            <person name="Martinez-Rossi N."/>
            <person name="Heitman J."/>
            <person name="Young S.K."/>
            <person name="Zeng Q."/>
            <person name="Gargeya S."/>
            <person name="Abouelleil A."/>
            <person name="Alvarado L."/>
            <person name="Chapman S.B."/>
            <person name="Gainer-Dewar J."/>
            <person name="Goldberg J."/>
            <person name="Griggs A."/>
            <person name="Gujja S."/>
            <person name="Hansen M."/>
            <person name="Howarth C."/>
            <person name="Imamovic A."/>
            <person name="Larimer J."/>
            <person name="Martinez D."/>
            <person name="Murphy C."/>
            <person name="Pearson M.D."/>
            <person name="Persinoti G."/>
            <person name="Poon T."/>
            <person name="Priest M."/>
            <person name="Roberts A.D."/>
            <person name="Saif S."/>
            <person name="Shea T.D."/>
            <person name="Sykes S.N."/>
            <person name="Wortman J."/>
            <person name="Nusbaum C."/>
            <person name="Birren B."/>
        </authorList>
    </citation>
    <scope>NUCLEOTIDE SEQUENCE [LARGE SCALE GENOMIC DNA]</scope>
    <source>
        <strain evidence="2">CBS 288.86</strain>
    </source>
</reference>
<proteinExistence type="predicted"/>
<sequence length="100" mass="11366">MHPSILAVLWLFLPVLCLSARNATGLPVPKSRLASVIKDRTPQQTQTLLAATAFRLRVLIDFLERPPKRGDRITRDEKVVLRTFETVFGQVWWAPTNDEA</sequence>
<feature type="signal peptide" evidence="1">
    <location>
        <begin position="1"/>
        <end position="25"/>
    </location>
</feature>
<dbReference type="Proteomes" id="UP000023758">
    <property type="component" value="Unassembled WGS sequence"/>
</dbReference>
<evidence type="ECO:0000313" key="2">
    <source>
        <dbReference type="EMBL" id="EZF55603.1"/>
    </source>
</evidence>
<gene>
    <name evidence="2" type="ORF">H103_01849</name>
</gene>
<protein>
    <submittedName>
        <fullName evidence="2">Uncharacterized protein</fullName>
    </submittedName>
</protein>
<feature type="chain" id="PRO_5001510797" evidence="1">
    <location>
        <begin position="26"/>
        <end position="100"/>
    </location>
</feature>
<dbReference type="HOGENOM" id="CLU_2308086_0_0_1"/>
<dbReference type="EMBL" id="KK207748">
    <property type="protein sequence ID" value="EZF55603.1"/>
    <property type="molecule type" value="Genomic_DNA"/>
</dbReference>
<organism evidence="2">
    <name type="scientific">Trichophyton rubrum CBS 288.86</name>
    <dbReference type="NCBI Taxonomy" id="1215330"/>
    <lineage>
        <taxon>Eukaryota</taxon>
        <taxon>Fungi</taxon>
        <taxon>Dikarya</taxon>
        <taxon>Ascomycota</taxon>
        <taxon>Pezizomycotina</taxon>
        <taxon>Eurotiomycetes</taxon>
        <taxon>Eurotiomycetidae</taxon>
        <taxon>Onygenales</taxon>
        <taxon>Arthrodermataceae</taxon>
        <taxon>Trichophyton</taxon>
    </lineage>
</organism>
<evidence type="ECO:0000256" key="1">
    <source>
        <dbReference type="SAM" id="SignalP"/>
    </source>
</evidence>
<name>A0A022WC21_TRIRU</name>
<keyword evidence="1" id="KW-0732">Signal</keyword>
<dbReference type="AlphaFoldDB" id="A0A022WC21"/>
<accession>A0A022WC21</accession>